<proteinExistence type="predicted"/>
<feature type="region of interest" description="Disordered" evidence="1">
    <location>
        <begin position="62"/>
        <end position="95"/>
    </location>
</feature>
<dbReference type="AlphaFoldDB" id="A0AAV6K304"/>
<comment type="caution">
    <text evidence="2">The sequence shown here is derived from an EMBL/GenBank/DDBJ whole genome shotgun (WGS) entry which is preliminary data.</text>
</comment>
<evidence type="ECO:0000313" key="2">
    <source>
        <dbReference type="EMBL" id="KAG5546826.1"/>
    </source>
</evidence>
<evidence type="ECO:0008006" key="4">
    <source>
        <dbReference type="Google" id="ProtNLM"/>
    </source>
</evidence>
<reference evidence="2 3" key="1">
    <citation type="submission" date="2020-08" db="EMBL/GenBank/DDBJ databases">
        <title>Plant Genome Project.</title>
        <authorList>
            <person name="Zhang R.-G."/>
        </authorList>
    </citation>
    <scope>NUCLEOTIDE SEQUENCE [LARGE SCALE GENOMIC DNA]</scope>
    <source>
        <strain evidence="2">WSP0</strain>
        <tissue evidence="2">Leaf</tissue>
    </source>
</reference>
<name>A0AAV6K304_9ERIC</name>
<dbReference type="EMBL" id="JACTNZ010000006">
    <property type="protein sequence ID" value="KAG5546826.1"/>
    <property type="molecule type" value="Genomic_DNA"/>
</dbReference>
<organism evidence="2 3">
    <name type="scientific">Rhododendron griersonianum</name>
    <dbReference type="NCBI Taxonomy" id="479676"/>
    <lineage>
        <taxon>Eukaryota</taxon>
        <taxon>Viridiplantae</taxon>
        <taxon>Streptophyta</taxon>
        <taxon>Embryophyta</taxon>
        <taxon>Tracheophyta</taxon>
        <taxon>Spermatophyta</taxon>
        <taxon>Magnoliopsida</taxon>
        <taxon>eudicotyledons</taxon>
        <taxon>Gunneridae</taxon>
        <taxon>Pentapetalae</taxon>
        <taxon>asterids</taxon>
        <taxon>Ericales</taxon>
        <taxon>Ericaceae</taxon>
        <taxon>Ericoideae</taxon>
        <taxon>Rhodoreae</taxon>
        <taxon>Rhododendron</taxon>
    </lineage>
</organism>
<keyword evidence="3" id="KW-1185">Reference proteome</keyword>
<feature type="compositionally biased region" description="Acidic residues" evidence="1">
    <location>
        <begin position="86"/>
        <end position="95"/>
    </location>
</feature>
<accession>A0AAV6K304</accession>
<evidence type="ECO:0000256" key="1">
    <source>
        <dbReference type="SAM" id="MobiDB-lite"/>
    </source>
</evidence>
<evidence type="ECO:0000313" key="3">
    <source>
        <dbReference type="Proteomes" id="UP000823749"/>
    </source>
</evidence>
<gene>
    <name evidence="2" type="ORF">RHGRI_018857</name>
</gene>
<dbReference type="Proteomes" id="UP000823749">
    <property type="component" value="Chromosome 6"/>
</dbReference>
<feature type="compositionally biased region" description="Basic and acidic residues" evidence="1">
    <location>
        <begin position="73"/>
        <end position="84"/>
    </location>
</feature>
<protein>
    <recommendedName>
        <fullName evidence="4">Pyridoxamine 5'-phosphate oxidase putative domain-containing protein</fullName>
    </recommendedName>
</protein>
<sequence length="95" mass="10675">MIYSTPYGFVYFCTGFPSNKLYVYIAKSKINANPKLVFLIPSAKLVFRLKELSVGGWDIKRVEGDGSDPELGISDRHGEEKYDSSLENDEGYAVE</sequence>